<proteinExistence type="predicted"/>
<dbReference type="AlphaFoldDB" id="A0A0D0D9E6"/>
<evidence type="ECO:0000313" key="2">
    <source>
        <dbReference type="Proteomes" id="UP000054538"/>
    </source>
</evidence>
<dbReference type="OrthoDB" id="2684934at2759"/>
<accession>A0A0D0D9E6</accession>
<reference evidence="2" key="2">
    <citation type="submission" date="2015-01" db="EMBL/GenBank/DDBJ databases">
        <title>Evolutionary Origins and Diversification of the Mycorrhizal Mutualists.</title>
        <authorList>
            <consortium name="DOE Joint Genome Institute"/>
            <consortium name="Mycorrhizal Genomics Consortium"/>
            <person name="Kohler A."/>
            <person name="Kuo A."/>
            <person name="Nagy L.G."/>
            <person name="Floudas D."/>
            <person name="Copeland A."/>
            <person name="Barry K.W."/>
            <person name="Cichocki N."/>
            <person name="Veneault-Fourrey C."/>
            <person name="LaButti K."/>
            <person name="Lindquist E.A."/>
            <person name="Lipzen A."/>
            <person name="Lundell T."/>
            <person name="Morin E."/>
            <person name="Murat C."/>
            <person name="Riley R."/>
            <person name="Ohm R."/>
            <person name="Sun H."/>
            <person name="Tunlid A."/>
            <person name="Henrissat B."/>
            <person name="Grigoriev I.V."/>
            <person name="Hibbett D.S."/>
            <person name="Martin F."/>
        </authorList>
    </citation>
    <scope>NUCLEOTIDE SEQUENCE [LARGE SCALE GENOMIC DNA]</scope>
    <source>
        <strain evidence="2">Ve08.2h10</strain>
    </source>
</reference>
<evidence type="ECO:0000313" key="1">
    <source>
        <dbReference type="EMBL" id="KIK80386.1"/>
    </source>
</evidence>
<dbReference type="HOGENOM" id="CLU_181699_0_0_1"/>
<dbReference type="EMBL" id="KN826032">
    <property type="protein sequence ID" value="KIK80386.1"/>
    <property type="molecule type" value="Genomic_DNA"/>
</dbReference>
<dbReference type="Proteomes" id="UP000054538">
    <property type="component" value="Unassembled WGS sequence"/>
</dbReference>
<reference evidence="1 2" key="1">
    <citation type="submission" date="2014-04" db="EMBL/GenBank/DDBJ databases">
        <authorList>
            <consortium name="DOE Joint Genome Institute"/>
            <person name="Kuo A."/>
            <person name="Kohler A."/>
            <person name="Jargeat P."/>
            <person name="Nagy L.G."/>
            <person name="Floudas D."/>
            <person name="Copeland A."/>
            <person name="Barry K.W."/>
            <person name="Cichocki N."/>
            <person name="Veneault-Fourrey C."/>
            <person name="LaButti K."/>
            <person name="Lindquist E.A."/>
            <person name="Lipzen A."/>
            <person name="Lundell T."/>
            <person name="Morin E."/>
            <person name="Murat C."/>
            <person name="Sun H."/>
            <person name="Tunlid A."/>
            <person name="Henrissat B."/>
            <person name="Grigoriev I.V."/>
            <person name="Hibbett D.S."/>
            <person name="Martin F."/>
            <person name="Nordberg H.P."/>
            <person name="Cantor M.N."/>
            <person name="Hua S.X."/>
        </authorList>
    </citation>
    <scope>NUCLEOTIDE SEQUENCE [LARGE SCALE GENOMIC DNA]</scope>
    <source>
        <strain evidence="1 2">Ve08.2h10</strain>
    </source>
</reference>
<name>A0A0D0D9E6_9AGAM</name>
<dbReference type="InParanoid" id="A0A0D0D9E6"/>
<protein>
    <submittedName>
        <fullName evidence="1">Uncharacterized protein</fullName>
    </submittedName>
</protein>
<keyword evidence="2" id="KW-1185">Reference proteome</keyword>
<feature type="non-terminal residue" evidence="1">
    <location>
        <position position="1"/>
    </location>
</feature>
<organism evidence="1 2">
    <name type="scientific">Paxillus rubicundulus Ve08.2h10</name>
    <dbReference type="NCBI Taxonomy" id="930991"/>
    <lineage>
        <taxon>Eukaryota</taxon>
        <taxon>Fungi</taxon>
        <taxon>Dikarya</taxon>
        <taxon>Basidiomycota</taxon>
        <taxon>Agaricomycotina</taxon>
        <taxon>Agaricomycetes</taxon>
        <taxon>Agaricomycetidae</taxon>
        <taxon>Boletales</taxon>
        <taxon>Paxilineae</taxon>
        <taxon>Paxillaceae</taxon>
        <taxon>Paxillus</taxon>
    </lineage>
</organism>
<gene>
    <name evidence="1" type="ORF">PAXRUDRAFT_158843</name>
</gene>
<sequence length="94" mass="10116">LELIDVNSIPDANVEVPLLDGLQDLPFNKTATEYYMGSVGGGLGLHMSIHYYELNTLEQEDEPDIDASYNEINAAPGALLTAFSDGEDADGDIL</sequence>